<keyword evidence="3" id="KW-1185">Reference proteome</keyword>
<dbReference type="EMBL" id="WWEQ01000035">
    <property type="protein sequence ID" value="MYM20075.1"/>
    <property type="molecule type" value="Genomic_DNA"/>
</dbReference>
<evidence type="ECO:0000313" key="3">
    <source>
        <dbReference type="Proteomes" id="UP000469215"/>
    </source>
</evidence>
<feature type="transmembrane region" description="Helical" evidence="1">
    <location>
        <begin position="6"/>
        <end position="29"/>
    </location>
</feature>
<accession>A0A6N9H843</accession>
<name>A0A6N9H843_9MICO</name>
<gene>
    <name evidence="2" type="ORF">GSY69_08885</name>
</gene>
<keyword evidence="1" id="KW-0472">Membrane</keyword>
<evidence type="ECO:0000256" key="1">
    <source>
        <dbReference type="SAM" id="Phobius"/>
    </source>
</evidence>
<evidence type="ECO:0000313" key="2">
    <source>
        <dbReference type="EMBL" id="MYM20075.1"/>
    </source>
</evidence>
<dbReference type="AlphaFoldDB" id="A0A6N9H843"/>
<sequence>MGVGGLLVIVIGLGIIVAIGVVIVLLVALPGLRSEGRLGPSQGTQRFRLPQHWTGYDDDVHGFFGGDDETSHLATREQAAVTAMREHSYALRPQPRRHAAPSLFTLRPRTRHWKVPETGTGLRTALGLLFK</sequence>
<protein>
    <submittedName>
        <fullName evidence="2">Uncharacterized protein</fullName>
    </submittedName>
</protein>
<dbReference type="Proteomes" id="UP000469215">
    <property type="component" value="Unassembled WGS sequence"/>
</dbReference>
<reference evidence="2 3" key="1">
    <citation type="submission" date="2020-01" db="EMBL/GenBank/DDBJ databases">
        <authorList>
            <person name="Deng T."/>
        </authorList>
    </citation>
    <scope>NUCLEOTIDE SEQUENCE [LARGE SCALE GENOMIC DNA]</scope>
    <source>
        <strain evidence="2 3">5221</strain>
    </source>
</reference>
<keyword evidence="1" id="KW-0812">Transmembrane</keyword>
<organism evidence="2 3">
    <name type="scientific">Brevibacterium rongguiense</name>
    <dbReference type="NCBI Taxonomy" id="2695267"/>
    <lineage>
        <taxon>Bacteria</taxon>
        <taxon>Bacillati</taxon>
        <taxon>Actinomycetota</taxon>
        <taxon>Actinomycetes</taxon>
        <taxon>Micrococcales</taxon>
        <taxon>Brevibacteriaceae</taxon>
        <taxon>Brevibacterium</taxon>
    </lineage>
</organism>
<proteinExistence type="predicted"/>
<keyword evidence="1" id="KW-1133">Transmembrane helix</keyword>
<comment type="caution">
    <text evidence="2">The sequence shown here is derived from an EMBL/GenBank/DDBJ whole genome shotgun (WGS) entry which is preliminary data.</text>
</comment>
<dbReference type="RefSeq" id="WP_160953500.1">
    <property type="nucleotide sequence ID" value="NZ_WWEQ01000035.1"/>
</dbReference>